<dbReference type="EMBL" id="BAABCM010000001">
    <property type="protein sequence ID" value="GAA3791446.1"/>
    <property type="molecule type" value="Genomic_DNA"/>
</dbReference>
<keyword evidence="4" id="KW-1185">Reference proteome</keyword>
<comment type="caution">
    <text evidence="3">The sequence shown here is derived from an EMBL/GenBank/DDBJ whole genome shotgun (WGS) entry which is preliminary data.</text>
</comment>
<gene>
    <name evidence="3" type="ORF">GCM10022380_05010</name>
</gene>
<sequence>MRCINAVALLPVLVLLTAGCEASPPTVNQGTVSPGSAEATSATPTATTTVAPPKAPTWGERYTWPSGLAVEVAKPVSCKPTQYAYPQGVQRAVKFKITVINGTSQPVDASSVSIGVEAQFDSTRAEPVYDSNGPCGGGGMSTATILPGRTFSYEAAYAVGAAPGEMQLAFQPYFGGDKAVYLGPA</sequence>
<reference evidence="4" key="1">
    <citation type="journal article" date="2019" name="Int. J. Syst. Evol. Microbiol.">
        <title>The Global Catalogue of Microorganisms (GCM) 10K type strain sequencing project: providing services to taxonomists for standard genome sequencing and annotation.</title>
        <authorList>
            <consortium name="The Broad Institute Genomics Platform"/>
            <consortium name="The Broad Institute Genome Sequencing Center for Infectious Disease"/>
            <person name="Wu L."/>
            <person name="Ma J."/>
        </authorList>
    </citation>
    <scope>NUCLEOTIDE SEQUENCE [LARGE SCALE GENOMIC DNA]</scope>
    <source>
        <strain evidence="4">JCM 17017</strain>
    </source>
</reference>
<protein>
    <recommendedName>
        <fullName evidence="5">DUF4352 domain-containing protein</fullName>
    </recommendedName>
</protein>
<evidence type="ECO:0000313" key="4">
    <source>
        <dbReference type="Proteomes" id="UP001501624"/>
    </source>
</evidence>
<feature type="signal peptide" evidence="2">
    <location>
        <begin position="1"/>
        <end position="22"/>
    </location>
</feature>
<evidence type="ECO:0000256" key="1">
    <source>
        <dbReference type="SAM" id="MobiDB-lite"/>
    </source>
</evidence>
<evidence type="ECO:0008006" key="5">
    <source>
        <dbReference type="Google" id="ProtNLM"/>
    </source>
</evidence>
<feature type="compositionally biased region" description="Low complexity" evidence="1">
    <location>
        <begin position="33"/>
        <end position="52"/>
    </location>
</feature>
<feature type="region of interest" description="Disordered" evidence="1">
    <location>
        <begin position="25"/>
        <end position="58"/>
    </location>
</feature>
<evidence type="ECO:0000313" key="3">
    <source>
        <dbReference type="EMBL" id="GAA3791446.1"/>
    </source>
</evidence>
<proteinExistence type="predicted"/>
<feature type="chain" id="PRO_5047122669" description="DUF4352 domain-containing protein" evidence="2">
    <location>
        <begin position="23"/>
        <end position="185"/>
    </location>
</feature>
<dbReference type="Proteomes" id="UP001501624">
    <property type="component" value="Unassembled WGS sequence"/>
</dbReference>
<organism evidence="3 4">
    <name type="scientific">Amycolatopsis tucumanensis</name>
    <dbReference type="NCBI Taxonomy" id="401106"/>
    <lineage>
        <taxon>Bacteria</taxon>
        <taxon>Bacillati</taxon>
        <taxon>Actinomycetota</taxon>
        <taxon>Actinomycetes</taxon>
        <taxon>Pseudonocardiales</taxon>
        <taxon>Pseudonocardiaceae</taxon>
        <taxon>Amycolatopsis</taxon>
    </lineage>
</organism>
<keyword evidence="2" id="KW-0732">Signal</keyword>
<accession>A0ABP7HGK0</accession>
<dbReference type="PROSITE" id="PS51257">
    <property type="entry name" value="PROKAR_LIPOPROTEIN"/>
    <property type="match status" value="1"/>
</dbReference>
<evidence type="ECO:0000256" key="2">
    <source>
        <dbReference type="SAM" id="SignalP"/>
    </source>
</evidence>
<name>A0ABP7HGK0_9PSEU</name>